<dbReference type="EMBL" id="FPCG01000002">
    <property type="protein sequence ID" value="SFV21245.1"/>
    <property type="molecule type" value="Genomic_DNA"/>
</dbReference>
<dbReference type="PANTHER" id="PTHR43877">
    <property type="entry name" value="AMINOALKYLPHOSPHONATE N-ACETYLTRANSFERASE-RELATED-RELATED"/>
    <property type="match status" value="1"/>
</dbReference>
<evidence type="ECO:0000313" key="4">
    <source>
        <dbReference type="EMBL" id="SFV21245.1"/>
    </source>
</evidence>
<dbReference type="GO" id="GO:0005840">
    <property type="term" value="C:ribosome"/>
    <property type="evidence" value="ECO:0007669"/>
    <property type="project" value="UniProtKB-KW"/>
</dbReference>
<evidence type="ECO:0000313" key="5">
    <source>
        <dbReference type="Proteomes" id="UP000198881"/>
    </source>
</evidence>
<dbReference type="InterPro" id="IPR050832">
    <property type="entry name" value="Bact_Acetyltransf"/>
</dbReference>
<keyword evidence="4" id="KW-0689">Ribosomal protein</keyword>
<gene>
    <name evidence="4" type="ORF">SAMN04487966_102258</name>
</gene>
<dbReference type="CDD" id="cd04301">
    <property type="entry name" value="NAT_SF"/>
    <property type="match status" value="1"/>
</dbReference>
<dbReference type="Proteomes" id="UP000198881">
    <property type="component" value="Unassembled WGS sequence"/>
</dbReference>
<evidence type="ECO:0000259" key="3">
    <source>
        <dbReference type="PROSITE" id="PS51186"/>
    </source>
</evidence>
<dbReference type="Pfam" id="PF00583">
    <property type="entry name" value="Acetyltransf_1"/>
    <property type="match status" value="1"/>
</dbReference>
<keyword evidence="2" id="KW-0012">Acyltransferase</keyword>
<dbReference type="AlphaFoldDB" id="A0A1I7MH50"/>
<name>A0A1I7MH50_9MICC</name>
<reference evidence="4 5" key="1">
    <citation type="submission" date="2016-10" db="EMBL/GenBank/DDBJ databases">
        <authorList>
            <person name="de Groot N.N."/>
        </authorList>
    </citation>
    <scope>NUCLEOTIDE SEQUENCE [LARGE SCALE GENOMIC DNA]</scope>
    <source>
        <strain evidence="4 5">CGMCC 1.7054</strain>
    </source>
</reference>
<dbReference type="SUPFAM" id="SSF55729">
    <property type="entry name" value="Acyl-CoA N-acyltransferases (Nat)"/>
    <property type="match status" value="2"/>
</dbReference>
<organism evidence="4 5">
    <name type="scientific">Micrococcus terreus</name>
    <dbReference type="NCBI Taxonomy" id="574650"/>
    <lineage>
        <taxon>Bacteria</taxon>
        <taxon>Bacillati</taxon>
        <taxon>Actinomycetota</taxon>
        <taxon>Actinomycetes</taxon>
        <taxon>Micrococcales</taxon>
        <taxon>Micrococcaceae</taxon>
        <taxon>Micrococcus</taxon>
    </lineage>
</organism>
<evidence type="ECO:0000256" key="2">
    <source>
        <dbReference type="ARBA" id="ARBA00023315"/>
    </source>
</evidence>
<dbReference type="GO" id="GO:0016747">
    <property type="term" value="F:acyltransferase activity, transferring groups other than amino-acyl groups"/>
    <property type="evidence" value="ECO:0007669"/>
    <property type="project" value="InterPro"/>
</dbReference>
<keyword evidence="4" id="KW-0687">Ribonucleoprotein</keyword>
<protein>
    <submittedName>
        <fullName evidence="4">Ribosomal protein S18 acetylase RimI</fullName>
    </submittedName>
</protein>
<dbReference type="InterPro" id="IPR000182">
    <property type="entry name" value="GNAT_dom"/>
</dbReference>
<accession>A0A1I7MH50</accession>
<dbReference type="Gene3D" id="3.40.630.30">
    <property type="match status" value="1"/>
</dbReference>
<keyword evidence="5" id="KW-1185">Reference proteome</keyword>
<sequence>MSDSETFALTSPAEGPVALNQSWLGSDRLLEWIIACQSDPATGTAYLGGTAEGVRAELEGLDQDWTDTVRVVTVQGQPVAACAVEWDEEPATAWIQGPWGSEDAVETWGEPLMAAMVEQLPAEITTLEICGEVRNSAMADLADRLGWQPTEVNHAMVLPVEAARSVVKELGSVLSTVTVRDVLEDDLPSLAHLHESEFPDAYATTSQLLTRHLTVVTTQDEQVLGYASGQIQDDGQAYIDFTAVDPAARRRGLGRTLILALTGRLVETADPDRLTHVHLTVQEEKTSARALYESVGFRTDVSLRGYRGPRPLD</sequence>
<dbReference type="InterPro" id="IPR016181">
    <property type="entry name" value="Acyl_CoA_acyltransferase"/>
</dbReference>
<feature type="domain" description="N-acetyltransferase" evidence="3">
    <location>
        <begin position="177"/>
        <end position="313"/>
    </location>
</feature>
<dbReference type="STRING" id="574650.SAMN04487966_102258"/>
<keyword evidence="1" id="KW-0808">Transferase</keyword>
<dbReference type="PROSITE" id="PS51186">
    <property type="entry name" value="GNAT"/>
    <property type="match status" value="1"/>
</dbReference>
<evidence type="ECO:0000256" key="1">
    <source>
        <dbReference type="ARBA" id="ARBA00022679"/>
    </source>
</evidence>
<proteinExistence type="predicted"/>
<dbReference type="RefSeq" id="WP_177227818.1">
    <property type="nucleotide sequence ID" value="NZ_FPCG01000002.1"/>
</dbReference>